<comment type="caution">
    <text evidence="1">The sequence shown here is derived from an EMBL/GenBank/DDBJ whole genome shotgun (WGS) entry which is preliminary data.</text>
</comment>
<keyword evidence="2" id="KW-1185">Reference proteome</keyword>
<evidence type="ECO:0000313" key="2">
    <source>
        <dbReference type="Proteomes" id="UP001159075"/>
    </source>
</evidence>
<dbReference type="RefSeq" id="WP_282679951.1">
    <property type="nucleotide sequence ID" value="NZ_JAOTLW010000025.1"/>
</dbReference>
<proteinExistence type="predicted"/>
<dbReference type="Proteomes" id="UP001159075">
    <property type="component" value="Unassembled WGS sequence"/>
</dbReference>
<sequence length="90" mass="10603">MAQNNLSLTGNKSILHQNDIDSLKHELSIRKKSRRYKSRLDPYRQQILTLRAANIPYQGISYWLLTRHKITITPEAISARIKKWSLEDEK</sequence>
<name>A0ABT6UGP8_9GAMM</name>
<organism evidence="1 2">
    <name type="scientific">Shewanella xiamenensis</name>
    <dbReference type="NCBI Taxonomy" id="332186"/>
    <lineage>
        <taxon>Bacteria</taxon>
        <taxon>Pseudomonadati</taxon>
        <taxon>Pseudomonadota</taxon>
        <taxon>Gammaproteobacteria</taxon>
        <taxon>Alteromonadales</taxon>
        <taxon>Shewanellaceae</taxon>
        <taxon>Shewanella</taxon>
    </lineage>
</organism>
<reference evidence="1 2" key="1">
    <citation type="submission" date="2022-09" db="EMBL/GenBank/DDBJ databases">
        <title>The outer-membrane cytochrome OmcA is essential for infection of Shewanella oneidensis by a zebrafish-associated bacteriophage.</title>
        <authorList>
            <person name="Grenfell A.W."/>
            <person name="Intile P."/>
            <person name="Mcfarlane J."/>
            <person name="Leung D."/>
            <person name="Abdalla K."/>
            <person name="Wold M."/>
            <person name="Kees E."/>
            <person name="Gralnick J."/>
        </authorList>
    </citation>
    <scope>NUCLEOTIDE SEQUENCE [LARGE SCALE GENOMIC DNA]</scope>
    <source>
        <strain evidence="1 2">NF-5</strain>
    </source>
</reference>
<gene>
    <name evidence="1" type="ORF">ODY93_18860</name>
</gene>
<accession>A0ABT6UGP8</accession>
<protein>
    <submittedName>
        <fullName evidence="1">Uncharacterized protein</fullName>
    </submittedName>
</protein>
<evidence type="ECO:0000313" key="1">
    <source>
        <dbReference type="EMBL" id="MDI5833647.1"/>
    </source>
</evidence>
<dbReference type="EMBL" id="JAOTLW010000025">
    <property type="protein sequence ID" value="MDI5833647.1"/>
    <property type="molecule type" value="Genomic_DNA"/>
</dbReference>